<dbReference type="Gene3D" id="3.40.50.300">
    <property type="entry name" value="P-loop containing nucleotide triphosphate hydrolases"/>
    <property type="match status" value="1"/>
</dbReference>
<dbReference type="PROSITE" id="PS51421">
    <property type="entry name" value="RAS"/>
    <property type="match status" value="1"/>
</dbReference>
<dbReference type="EMBL" id="BEGY01000011">
    <property type="protein sequence ID" value="GAX75308.1"/>
    <property type="molecule type" value="Genomic_DNA"/>
</dbReference>
<dbReference type="AlphaFoldDB" id="A0A250WWT9"/>
<dbReference type="GO" id="GO:0005525">
    <property type="term" value="F:GTP binding"/>
    <property type="evidence" value="ECO:0007669"/>
    <property type="project" value="UniProtKB-KW"/>
</dbReference>
<comment type="caution">
    <text evidence="5">The sequence shown here is derived from an EMBL/GenBank/DDBJ whole genome shotgun (WGS) entry which is preliminary data.</text>
</comment>
<evidence type="ECO:0000313" key="5">
    <source>
        <dbReference type="EMBL" id="GAX75308.1"/>
    </source>
</evidence>
<dbReference type="InterPro" id="IPR027417">
    <property type="entry name" value="P-loop_NTPase"/>
</dbReference>
<evidence type="ECO:0000256" key="4">
    <source>
        <dbReference type="ARBA" id="ARBA00037868"/>
    </source>
</evidence>
<dbReference type="PRINTS" id="PR00449">
    <property type="entry name" value="RASTRNSFRMNG"/>
</dbReference>
<dbReference type="SUPFAM" id="SSF52540">
    <property type="entry name" value="P-loop containing nucleoside triphosphate hydrolases"/>
    <property type="match status" value="1"/>
</dbReference>
<evidence type="ECO:0000256" key="3">
    <source>
        <dbReference type="ARBA" id="ARBA00023134"/>
    </source>
</evidence>
<dbReference type="PANTHER" id="PTHR47977">
    <property type="entry name" value="RAS-RELATED PROTEIN RAB"/>
    <property type="match status" value="1"/>
</dbReference>
<dbReference type="InterPro" id="IPR005225">
    <property type="entry name" value="Small_GTP-bd"/>
</dbReference>
<dbReference type="OrthoDB" id="63533at2759"/>
<dbReference type="FunFam" id="3.40.50.300:FF:000808">
    <property type="entry name" value="Small GTP-binding protein, putative"/>
    <property type="match status" value="1"/>
</dbReference>
<evidence type="ECO:0000256" key="1">
    <source>
        <dbReference type="ARBA" id="ARBA00006270"/>
    </source>
</evidence>
<dbReference type="InterPro" id="IPR001806">
    <property type="entry name" value="Small_GTPase"/>
</dbReference>
<dbReference type="PROSITE" id="PS51419">
    <property type="entry name" value="RAB"/>
    <property type="match status" value="1"/>
</dbReference>
<keyword evidence="3" id="KW-0342">GTP-binding</keyword>
<reference evidence="5 6" key="1">
    <citation type="submission" date="2017-08" db="EMBL/GenBank/DDBJ databases">
        <title>Acidophilic green algal genome provides insights into adaptation to an acidic environment.</title>
        <authorList>
            <person name="Hirooka S."/>
            <person name="Hirose Y."/>
            <person name="Kanesaki Y."/>
            <person name="Higuchi S."/>
            <person name="Fujiwara T."/>
            <person name="Onuma R."/>
            <person name="Era A."/>
            <person name="Ohbayashi R."/>
            <person name="Uzuka A."/>
            <person name="Nozaki H."/>
            <person name="Yoshikawa H."/>
            <person name="Miyagishima S.Y."/>
        </authorList>
    </citation>
    <scope>NUCLEOTIDE SEQUENCE [LARGE SCALE GENOMIC DNA]</scope>
    <source>
        <strain evidence="5 6">NIES-2499</strain>
    </source>
</reference>
<dbReference type="SMART" id="SM00173">
    <property type="entry name" value="RAS"/>
    <property type="match status" value="1"/>
</dbReference>
<dbReference type="PROSITE" id="PS51420">
    <property type="entry name" value="RHO"/>
    <property type="match status" value="1"/>
</dbReference>
<dbReference type="SMART" id="SM00174">
    <property type="entry name" value="RHO"/>
    <property type="match status" value="1"/>
</dbReference>
<gene>
    <name evidence="5" type="ORF">CEUSTIGMA_g2753.t1</name>
</gene>
<dbReference type="CDD" id="cd01860">
    <property type="entry name" value="Rab5_related"/>
    <property type="match status" value="1"/>
</dbReference>
<comment type="subcellular location">
    <subcellularLocation>
        <location evidence="4">Endomembrane system</location>
        <topology evidence="4">Lipid-anchor</topology>
    </subcellularLocation>
</comment>
<name>A0A250WWT9_9CHLO</name>
<dbReference type="Proteomes" id="UP000232323">
    <property type="component" value="Unassembled WGS sequence"/>
</dbReference>
<dbReference type="InterPro" id="IPR050227">
    <property type="entry name" value="Rab"/>
</dbReference>
<proteinExistence type="inferred from homology"/>
<dbReference type="Pfam" id="PF00071">
    <property type="entry name" value="Ras"/>
    <property type="match status" value="1"/>
</dbReference>
<dbReference type="SMART" id="SM00175">
    <property type="entry name" value="RAB"/>
    <property type="match status" value="1"/>
</dbReference>
<dbReference type="GO" id="GO:0003924">
    <property type="term" value="F:GTPase activity"/>
    <property type="evidence" value="ECO:0007669"/>
    <property type="project" value="InterPro"/>
</dbReference>
<dbReference type="GO" id="GO:0012505">
    <property type="term" value="C:endomembrane system"/>
    <property type="evidence" value="ECO:0007669"/>
    <property type="project" value="UniProtKB-SubCell"/>
</dbReference>
<comment type="similarity">
    <text evidence="1">Belongs to the small GTPase superfamily. Rab family.</text>
</comment>
<evidence type="ECO:0000256" key="2">
    <source>
        <dbReference type="ARBA" id="ARBA00022741"/>
    </source>
</evidence>
<accession>A0A250WWT9</accession>
<keyword evidence="2" id="KW-0547">Nucleotide-binding</keyword>
<keyword evidence="6" id="KW-1185">Reference proteome</keyword>
<organism evidence="5 6">
    <name type="scientific">Chlamydomonas eustigma</name>
    <dbReference type="NCBI Taxonomy" id="1157962"/>
    <lineage>
        <taxon>Eukaryota</taxon>
        <taxon>Viridiplantae</taxon>
        <taxon>Chlorophyta</taxon>
        <taxon>core chlorophytes</taxon>
        <taxon>Chlorophyceae</taxon>
        <taxon>CS clade</taxon>
        <taxon>Chlamydomonadales</taxon>
        <taxon>Chlamydomonadaceae</taxon>
        <taxon>Chlamydomonas</taxon>
    </lineage>
</organism>
<dbReference type="STRING" id="1157962.A0A250WWT9"/>
<dbReference type="NCBIfam" id="TIGR00231">
    <property type="entry name" value="small_GTP"/>
    <property type="match status" value="1"/>
</dbReference>
<protein>
    <submittedName>
        <fullName evidence="5">Uncharacterized protein</fullName>
    </submittedName>
</protein>
<sequence length="224" mass="24221">MGNCSGQPLFHDYTGLILNTGDHGKVSSPEVPLLPPSNIGLLQQGLPPRIKVVVLGDAGVGKSCLALRFSRGTFDPCSRATVGASFLTKSVTLPDGRSTKLEVWDTAGQERYHSLAPLYYRGAQGAVIVYDITSPTSFERAKFWVEELRRGGIDSAVLVLVGNKKDLWEGREVSEEAGQEYADRNRMIFVECSAKTSDNVTEVFESLARAWAGGLPVSSSAINE</sequence>
<evidence type="ECO:0000313" key="6">
    <source>
        <dbReference type="Proteomes" id="UP000232323"/>
    </source>
</evidence>